<evidence type="ECO:0000313" key="3">
    <source>
        <dbReference type="EMBL" id="KAF5741620.1"/>
    </source>
</evidence>
<proteinExistence type="predicted"/>
<keyword evidence="2" id="KW-0472">Membrane</keyword>
<dbReference type="EMBL" id="JAAARO010000010">
    <property type="protein sequence ID" value="KAF5741620.1"/>
    <property type="molecule type" value="Genomic_DNA"/>
</dbReference>
<evidence type="ECO:0000256" key="1">
    <source>
        <dbReference type="SAM" id="Coils"/>
    </source>
</evidence>
<organism evidence="3 4">
    <name type="scientific">Tripterygium wilfordii</name>
    <name type="common">Thunder God vine</name>
    <dbReference type="NCBI Taxonomy" id="458696"/>
    <lineage>
        <taxon>Eukaryota</taxon>
        <taxon>Viridiplantae</taxon>
        <taxon>Streptophyta</taxon>
        <taxon>Embryophyta</taxon>
        <taxon>Tracheophyta</taxon>
        <taxon>Spermatophyta</taxon>
        <taxon>Magnoliopsida</taxon>
        <taxon>eudicotyledons</taxon>
        <taxon>Gunneridae</taxon>
        <taxon>Pentapetalae</taxon>
        <taxon>rosids</taxon>
        <taxon>fabids</taxon>
        <taxon>Celastrales</taxon>
        <taxon>Celastraceae</taxon>
        <taxon>Tripterygium</taxon>
    </lineage>
</organism>
<keyword evidence="4" id="KW-1185">Reference proteome</keyword>
<accession>A0A7J7D5K3</accession>
<keyword evidence="1" id="KW-0175">Coiled coil</keyword>
<reference evidence="3 4" key="1">
    <citation type="journal article" date="2020" name="Nat. Commun.">
        <title>Genome of Tripterygium wilfordii and identification of cytochrome P450 involved in triptolide biosynthesis.</title>
        <authorList>
            <person name="Tu L."/>
            <person name="Su P."/>
            <person name="Zhang Z."/>
            <person name="Gao L."/>
            <person name="Wang J."/>
            <person name="Hu T."/>
            <person name="Zhou J."/>
            <person name="Zhang Y."/>
            <person name="Zhao Y."/>
            <person name="Liu Y."/>
            <person name="Song Y."/>
            <person name="Tong Y."/>
            <person name="Lu Y."/>
            <person name="Yang J."/>
            <person name="Xu C."/>
            <person name="Jia M."/>
            <person name="Peters R.J."/>
            <person name="Huang L."/>
            <person name="Gao W."/>
        </authorList>
    </citation>
    <scope>NUCLEOTIDE SEQUENCE [LARGE SCALE GENOMIC DNA]</scope>
    <source>
        <strain evidence="4">cv. XIE 37</strain>
        <tissue evidence="3">Leaf</tissue>
    </source>
</reference>
<sequence length="133" mass="15183">MAARIVSVAKRVSRSQPFLLQHYGSQDFLCNRSSPLTRPPHSQVKSVPNATEKKELEDFLAKLDLSMEEIKKANAQVQELEPLVEEFRVVAAKLIEDAYSKKLRYQVLYERRNVTRSCVAVGAIVMLLVGRYF</sequence>
<protein>
    <submittedName>
        <fullName evidence="3">Uncharacterized protein</fullName>
    </submittedName>
</protein>
<dbReference type="InParanoid" id="A0A7J7D5K3"/>
<dbReference type="AlphaFoldDB" id="A0A7J7D5K3"/>
<comment type="caution">
    <text evidence="3">The sequence shown here is derived from an EMBL/GenBank/DDBJ whole genome shotgun (WGS) entry which is preliminary data.</text>
</comment>
<name>A0A7J7D5K3_TRIWF</name>
<gene>
    <name evidence="3" type="ORF">HS088_TW10G00624</name>
</gene>
<keyword evidence="2" id="KW-1133">Transmembrane helix</keyword>
<evidence type="ECO:0000313" key="4">
    <source>
        <dbReference type="Proteomes" id="UP000593562"/>
    </source>
</evidence>
<evidence type="ECO:0000256" key="2">
    <source>
        <dbReference type="SAM" id="Phobius"/>
    </source>
</evidence>
<dbReference type="Proteomes" id="UP000593562">
    <property type="component" value="Unassembled WGS sequence"/>
</dbReference>
<keyword evidence="2" id="KW-0812">Transmembrane</keyword>
<feature type="coiled-coil region" evidence="1">
    <location>
        <begin position="53"/>
        <end position="80"/>
    </location>
</feature>
<feature type="transmembrane region" description="Helical" evidence="2">
    <location>
        <begin position="114"/>
        <end position="132"/>
    </location>
</feature>